<dbReference type="Gene3D" id="1.25.10.10">
    <property type="entry name" value="Leucine-rich Repeat Variant"/>
    <property type="match status" value="1"/>
</dbReference>
<reference evidence="1 2" key="1">
    <citation type="submission" date="2024-04" db="EMBL/GenBank/DDBJ databases">
        <title>Novel species of the genus Ideonella isolated from streams.</title>
        <authorList>
            <person name="Lu H."/>
        </authorList>
    </citation>
    <scope>NUCLEOTIDE SEQUENCE [LARGE SCALE GENOMIC DNA]</scope>
    <source>
        <strain evidence="1 2">DXS29W</strain>
    </source>
</reference>
<dbReference type="EMBL" id="JBBUTG010000064">
    <property type="protein sequence ID" value="MEK8035064.1"/>
    <property type="molecule type" value="Genomic_DNA"/>
</dbReference>
<dbReference type="InterPro" id="IPR011989">
    <property type="entry name" value="ARM-like"/>
</dbReference>
<dbReference type="SUPFAM" id="SSF48371">
    <property type="entry name" value="ARM repeat"/>
    <property type="match status" value="1"/>
</dbReference>
<organism evidence="1 2">
    <name type="scientific">Ideonella lacteola</name>
    <dbReference type="NCBI Taxonomy" id="2984193"/>
    <lineage>
        <taxon>Bacteria</taxon>
        <taxon>Pseudomonadati</taxon>
        <taxon>Pseudomonadota</taxon>
        <taxon>Betaproteobacteria</taxon>
        <taxon>Burkholderiales</taxon>
        <taxon>Sphaerotilaceae</taxon>
        <taxon>Ideonella</taxon>
    </lineage>
</organism>
<dbReference type="RefSeq" id="WP_341429498.1">
    <property type="nucleotide sequence ID" value="NZ_JBBUTG010000064.1"/>
</dbReference>
<gene>
    <name evidence="1" type="ORF">AACH06_29965</name>
</gene>
<dbReference type="Proteomes" id="UP001371218">
    <property type="component" value="Unassembled WGS sequence"/>
</dbReference>
<protein>
    <submittedName>
        <fullName evidence="1">HEAT repeat domain-containing protein</fullName>
    </submittedName>
</protein>
<accession>A0ABU9BYK4</accession>
<name>A0ABU9BYK4_9BURK</name>
<sequence>MASPLRRTLGLTKTMRELQSLIQDLESPSSSVRDKAALALMDMGNESAVVPLLQAISKPENLNCRGTLVYALGAFNCEPFLEVLVDLVLTGNFEVSTGAFSIIEESATSAEAVQRVQRHAQRYSPSTVAAEHQKLALEALAVFTEAAGE</sequence>
<evidence type="ECO:0000313" key="2">
    <source>
        <dbReference type="Proteomes" id="UP001371218"/>
    </source>
</evidence>
<comment type="caution">
    <text evidence="1">The sequence shown here is derived from an EMBL/GenBank/DDBJ whole genome shotgun (WGS) entry which is preliminary data.</text>
</comment>
<keyword evidence="2" id="KW-1185">Reference proteome</keyword>
<proteinExistence type="predicted"/>
<evidence type="ECO:0000313" key="1">
    <source>
        <dbReference type="EMBL" id="MEK8035064.1"/>
    </source>
</evidence>
<dbReference type="Pfam" id="PF13646">
    <property type="entry name" value="HEAT_2"/>
    <property type="match status" value="1"/>
</dbReference>
<dbReference type="InterPro" id="IPR016024">
    <property type="entry name" value="ARM-type_fold"/>
</dbReference>